<dbReference type="Pfam" id="PF01882">
    <property type="entry name" value="DUF58"/>
    <property type="match status" value="1"/>
</dbReference>
<dbReference type="PANTHER" id="PTHR33608">
    <property type="entry name" value="BLL2464 PROTEIN"/>
    <property type="match status" value="1"/>
</dbReference>
<accession>A0A831W9G7</accession>
<reference evidence="2" key="1">
    <citation type="journal article" date="2020" name="mSystems">
        <title>Genome- and Community-Level Interaction Insights into Carbon Utilization and Element Cycling Functions of Hydrothermarchaeota in Hydrothermal Sediment.</title>
        <authorList>
            <person name="Zhou Z."/>
            <person name="Liu Y."/>
            <person name="Xu W."/>
            <person name="Pan J."/>
            <person name="Luo Z.H."/>
            <person name="Li M."/>
        </authorList>
    </citation>
    <scope>NUCLEOTIDE SEQUENCE [LARGE SCALE GENOMIC DNA]</scope>
    <source>
        <strain evidence="2">HyVt-443</strain>
    </source>
</reference>
<comment type="caution">
    <text evidence="2">The sequence shown here is derived from an EMBL/GenBank/DDBJ whole genome shotgun (WGS) entry which is preliminary data.</text>
</comment>
<organism evidence="2">
    <name type="scientific">Sedimenticola thiotaurini</name>
    <dbReference type="NCBI Taxonomy" id="1543721"/>
    <lineage>
        <taxon>Bacteria</taxon>
        <taxon>Pseudomonadati</taxon>
        <taxon>Pseudomonadota</taxon>
        <taxon>Gammaproteobacteria</taxon>
        <taxon>Chromatiales</taxon>
        <taxon>Sedimenticolaceae</taxon>
        <taxon>Sedimenticola</taxon>
    </lineage>
</organism>
<dbReference type="AlphaFoldDB" id="A0A831W9G7"/>
<protein>
    <submittedName>
        <fullName evidence="2">DUF58 domain-containing protein</fullName>
    </submittedName>
</protein>
<dbReference type="PANTHER" id="PTHR33608:SF12">
    <property type="entry name" value="DUF58 DOMAIN-CONTAINING PROTEIN"/>
    <property type="match status" value="1"/>
</dbReference>
<name>A0A831W9G7_9GAMM</name>
<gene>
    <name evidence="2" type="ORF">ENI96_10810</name>
</gene>
<dbReference type="Proteomes" id="UP000886251">
    <property type="component" value="Unassembled WGS sequence"/>
</dbReference>
<dbReference type="SUPFAM" id="SSF53300">
    <property type="entry name" value="vWA-like"/>
    <property type="match status" value="1"/>
</dbReference>
<evidence type="ECO:0000259" key="1">
    <source>
        <dbReference type="Pfam" id="PF01882"/>
    </source>
</evidence>
<proteinExistence type="predicted"/>
<sequence>MNLNPQIFRRQTRGLARDPQQPVHPGAQVTLDELIALRLQAGSLALKSHGTAVNLLAGAHRSRFRGRGMDYAESRAYQAGDDIRNMDWRITARTGQPHTKLYQEERERPVVVMLDLNPTMFFGTRVAFKSVAAARAAALIGWAAVAGGDRIGALLFNGGHHELQPRGGRRGALRLMRALVQATDPARGLAEPPHADGLNQALARLRRVARPGSLVFIFSDFYGIDDETGPHLMRLQHHNDLVAVQVRDALELAPPPPGRYGITDGRERGVLDTRSPRQRAHYGEWFRQRRRLLTETMQGHAIPLLTLATDDDPLAILNSGLHSRQRSRRNGRAVA</sequence>
<dbReference type="InterPro" id="IPR002881">
    <property type="entry name" value="DUF58"/>
</dbReference>
<feature type="domain" description="DUF58" evidence="1">
    <location>
        <begin position="73"/>
        <end position="288"/>
    </location>
</feature>
<evidence type="ECO:0000313" key="2">
    <source>
        <dbReference type="EMBL" id="HEB96905.1"/>
    </source>
</evidence>
<dbReference type="InterPro" id="IPR036465">
    <property type="entry name" value="vWFA_dom_sf"/>
</dbReference>
<dbReference type="EMBL" id="DRKP01000127">
    <property type="protein sequence ID" value="HEB96905.1"/>
    <property type="molecule type" value="Genomic_DNA"/>
</dbReference>